<evidence type="ECO:0000256" key="1">
    <source>
        <dbReference type="SAM" id="MobiDB-lite"/>
    </source>
</evidence>
<comment type="caution">
    <text evidence="2">The sequence shown here is derived from an EMBL/GenBank/DDBJ whole genome shotgun (WGS) entry which is preliminary data.</text>
</comment>
<accession>A0ABQ7XI75</accession>
<feature type="region of interest" description="Disordered" evidence="1">
    <location>
        <begin position="94"/>
        <end position="117"/>
    </location>
</feature>
<dbReference type="EMBL" id="JAGKQM010000059">
    <property type="protein sequence ID" value="KAH0855558.1"/>
    <property type="molecule type" value="Genomic_DNA"/>
</dbReference>
<feature type="compositionally biased region" description="Basic residues" evidence="1">
    <location>
        <begin position="39"/>
        <end position="49"/>
    </location>
</feature>
<protein>
    <submittedName>
        <fullName evidence="2">Uncharacterized protein</fullName>
    </submittedName>
</protein>
<name>A0ABQ7XI75_BRANA</name>
<dbReference type="Proteomes" id="UP000824890">
    <property type="component" value="Unassembled WGS sequence"/>
</dbReference>
<feature type="compositionally biased region" description="Low complexity" evidence="1">
    <location>
        <begin position="96"/>
        <end position="111"/>
    </location>
</feature>
<feature type="region of interest" description="Disordered" evidence="1">
    <location>
        <begin position="29"/>
        <end position="51"/>
    </location>
</feature>
<sequence length="131" mass="14664">MFVSDKPRPIDFYKDDNTTTARDNMIIDVPTNTPGRDLHPHHNHHHHHLQPQQILLGESSGEDHEVKAPKKRAETWVQDETRSLIMFRRGMDGLFNTSKSNSTSGSRSPPRCGRKASIGLRPCAPTSGGIC</sequence>
<evidence type="ECO:0000313" key="2">
    <source>
        <dbReference type="EMBL" id="KAH0855558.1"/>
    </source>
</evidence>
<gene>
    <name evidence="2" type="ORF">HID58_007902</name>
</gene>
<keyword evidence="3" id="KW-1185">Reference proteome</keyword>
<evidence type="ECO:0000313" key="3">
    <source>
        <dbReference type="Proteomes" id="UP000824890"/>
    </source>
</evidence>
<organism evidence="2 3">
    <name type="scientific">Brassica napus</name>
    <name type="common">Rape</name>
    <dbReference type="NCBI Taxonomy" id="3708"/>
    <lineage>
        <taxon>Eukaryota</taxon>
        <taxon>Viridiplantae</taxon>
        <taxon>Streptophyta</taxon>
        <taxon>Embryophyta</taxon>
        <taxon>Tracheophyta</taxon>
        <taxon>Spermatophyta</taxon>
        <taxon>Magnoliopsida</taxon>
        <taxon>eudicotyledons</taxon>
        <taxon>Gunneridae</taxon>
        <taxon>Pentapetalae</taxon>
        <taxon>rosids</taxon>
        <taxon>malvids</taxon>
        <taxon>Brassicales</taxon>
        <taxon>Brassicaceae</taxon>
        <taxon>Brassiceae</taxon>
        <taxon>Brassica</taxon>
    </lineage>
</organism>
<proteinExistence type="predicted"/>
<reference evidence="2 3" key="1">
    <citation type="submission" date="2021-05" db="EMBL/GenBank/DDBJ databases">
        <title>Genome Assembly of Synthetic Allotetraploid Brassica napus Reveals Homoeologous Exchanges between Subgenomes.</title>
        <authorList>
            <person name="Davis J.T."/>
        </authorList>
    </citation>
    <scope>NUCLEOTIDE SEQUENCE [LARGE SCALE GENOMIC DNA]</scope>
    <source>
        <strain evidence="3">cv. Da-Ae</strain>
        <tissue evidence="2">Seedling</tissue>
    </source>
</reference>